<gene>
    <name evidence="11" type="ORF">POCTA_138.1.T0670162</name>
</gene>
<dbReference type="GO" id="GO:0019706">
    <property type="term" value="F:protein-cysteine S-palmitoyltransferase activity"/>
    <property type="evidence" value="ECO:0007669"/>
    <property type="project" value="UniProtKB-EC"/>
</dbReference>
<dbReference type="GO" id="GO:0016020">
    <property type="term" value="C:membrane"/>
    <property type="evidence" value="ECO:0007669"/>
    <property type="project" value="UniProtKB-SubCell"/>
</dbReference>
<feature type="repeat" description="ANK" evidence="7">
    <location>
        <begin position="161"/>
        <end position="193"/>
    </location>
</feature>
<evidence type="ECO:0000256" key="7">
    <source>
        <dbReference type="PROSITE-ProRule" id="PRU00023"/>
    </source>
</evidence>
<dbReference type="EMBL" id="CAJJDP010000066">
    <property type="protein sequence ID" value="CAD8176575.1"/>
    <property type="molecule type" value="Genomic_DNA"/>
</dbReference>
<dbReference type="PANTHER" id="PTHR24161">
    <property type="entry name" value="ANK_REP_REGION DOMAIN-CONTAINING PROTEIN-RELATED"/>
    <property type="match status" value="1"/>
</dbReference>
<keyword evidence="3" id="KW-0677">Repeat</keyword>
<keyword evidence="8" id="KW-0808">Transferase</keyword>
<feature type="repeat" description="ANK" evidence="7">
    <location>
        <begin position="95"/>
        <end position="127"/>
    </location>
</feature>
<sequence length="556" mass="64146">MSRSSSRRNSQAIGSLINYANSDDTYNVKAILYENHNHNLLILKTQKLYTLIHLSCYNNNEQLSELYFQYIQAQIDKNIHTKQEVEQWVNQQNDEGFTALHLAAYRGSLKTIKLLEQYGAEYKIKNYNELTVLHTASQGDCPLTIFYYLQKGIDINVIDNKGSSPLHWAAYSGSYNAVNFLISWNANLNLQDTDTSVTPLHLATMQANSRIVRKLLMKGADRSIKDSNGKTPLDLAIENDFKTVEIMIRDKNDILIFCNVRQPFRPVTQQRNSQIGFLLMYMTCFISTILFTFPFVISTIWMWTFFSLTSITVIFFFISCAKDAGVVRTDHKLNMLQMLERYDCSNICSDCKLVRPKRSKHCDVCQQCVMVYDHHCPWINNCVGAKNHFVFYFFIISLFSEFVLQLFMQSSHYKSNAVQRWFINATLSEEWLIIGKKVTFFYVIIYCLLFIVPLGILIYIQTVNLLTGQTTFERHSLGAPGSKDEKSNEKSAINRSEDQSMESTEQGQGGTQQPSNDQQMKMEQSHISLGNCFEMCFINKKKKEYSSELATEFIEL</sequence>
<organism evidence="11 12">
    <name type="scientific">Paramecium octaurelia</name>
    <dbReference type="NCBI Taxonomy" id="43137"/>
    <lineage>
        <taxon>Eukaryota</taxon>
        <taxon>Sar</taxon>
        <taxon>Alveolata</taxon>
        <taxon>Ciliophora</taxon>
        <taxon>Intramacronucleata</taxon>
        <taxon>Oligohymenophorea</taxon>
        <taxon>Peniculida</taxon>
        <taxon>Parameciidae</taxon>
        <taxon>Paramecium</taxon>
    </lineage>
</organism>
<reference evidence="11" key="1">
    <citation type="submission" date="2021-01" db="EMBL/GenBank/DDBJ databases">
        <authorList>
            <consortium name="Genoscope - CEA"/>
            <person name="William W."/>
        </authorList>
    </citation>
    <scope>NUCLEOTIDE SEQUENCE</scope>
</reference>
<keyword evidence="12" id="KW-1185">Reference proteome</keyword>
<dbReference type="InterPro" id="IPR002110">
    <property type="entry name" value="Ankyrin_rpt"/>
</dbReference>
<accession>A0A8S1VK40</accession>
<dbReference type="SMART" id="SM00248">
    <property type="entry name" value="ANK"/>
    <property type="match status" value="5"/>
</dbReference>
<proteinExistence type="inferred from homology"/>
<feature type="transmembrane region" description="Helical" evidence="8">
    <location>
        <begin position="440"/>
        <end position="460"/>
    </location>
</feature>
<evidence type="ECO:0000313" key="11">
    <source>
        <dbReference type="EMBL" id="CAD8176575.1"/>
    </source>
</evidence>
<keyword evidence="8" id="KW-0012">Acyltransferase</keyword>
<evidence type="ECO:0000256" key="3">
    <source>
        <dbReference type="ARBA" id="ARBA00022737"/>
    </source>
</evidence>
<evidence type="ECO:0000256" key="6">
    <source>
        <dbReference type="ARBA" id="ARBA00023136"/>
    </source>
</evidence>
<evidence type="ECO:0000313" key="12">
    <source>
        <dbReference type="Proteomes" id="UP000683925"/>
    </source>
</evidence>
<name>A0A8S1VK40_PAROT</name>
<comment type="subcellular location">
    <subcellularLocation>
        <location evidence="1">Membrane</location>
        <topology evidence="1">Multi-pass membrane protein</topology>
    </subcellularLocation>
</comment>
<comment type="caution">
    <text evidence="11">The sequence shown here is derived from an EMBL/GenBank/DDBJ whole genome shotgun (WGS) entry which is preliminary data.</text>
</comment>
<keyword evidence="5 7" id="KW-0040">ANK repeat</keyword>
<feature type="region of interest" description="Disordered" evidence="9">
    <location>
        <begin position="475"/>
        <end position="521"/>
    </location>
</feature>
<dbReference type="PROSITE" id="PS50216">
    <property type="entry name" value="DHHC"/>
    <property type="match status" value="1"/>
</dbReference>
<keyword evidence="6 8" id="KW-0472">Membrane</keyword>
<feature type="repeat" description="ANK" evidence="7">
    <location>
        <begin position="195"/>
        <end position="227"/>
    </location>
</feature>
<evidence type="ECO:0000256" key="5">
    <source>
        <dbReference type="ARBA" id="ARBA00023043"/>
    </source>
</evidence>
<feature type="domain" description="Palmitoyltransferase DHHC" evidence="10">
    <location>
        <begin position="345"/>
        <end position="475"/>
    </location>
</feature>
<keyword evidence="2 8" id="KW-0812">Transmembrane</keyword>
<dbReference type="PROSITE" id="PS50297">
    <property type="entry name" value="ANK_REP_REGION"/>
    <property type="match status" value="3"/>
</dbReference>
<evidence type="ECO:0000256" key="8">
    <source>
        <dbReference type="RuleBase" id="RU079119"/>
    </source>
</evidence>
<comment type="similarity">
    <text evidence="8">Belongs to the DHHC palmitoyltransferase family.</text>
</comment>
<feature type="transmembrane region" description="Helical" evidence="8">
    <location>
        <begin position="300"/>
        <end position="318"/>
    </location>
</feature>
<dbReference type="InterPro" id="IPR001594">
    <property type="entry name" value="Palmitoyltrfase_DHHC"/>
</dbReference>
<dbReference type="PANTHER" id="PTHR24161:SF85">
    <property type="entry name" value="PALMITOYLTRANSFERASE HIP14"/>
    <property type="match status" value="1"/>
</dbReference>
<dbReference type="Pfam" id="PF01529">
    <property type="entry name" value="DHHC"/>
    <property type="match status" value="1"/>
</dbReference>
<dbReference type="Proteomes" id="UP000683925">
    <property type="component" value="Unassembled WGS sequence"/>
</dbReference>
<evidence type="ECO:0000256" key="2">
    <source>
        <dbReference type="ARBA" id="ARBA00022692"/>
    </source>
</evidence>
<evidence type="ECO:0000256" key="9">
    <source>
        <dbReference type="SAM" id="MobiDB-lite"/>
    </source>
</evidence>
<evidence type="ECO:0000256" key="1">
    <source>
        <dbReference type="ARBA" id="ARBA00004141"/>
    </source>
</evidence>
<feature type="transmembrane region" description="Helical" evidence="8">
    <location>
        <begin position="275"/>
        <end position="294"/>
    </location>
</feature>
<dbReference type="Pfam" id="PF12796">
    <property type="entry name" value="Ank_2"/>
    <property type="match status" value="1"/>
</dbReference>
<feature type="compositionally biased region" description="Basic and acidic residues" evidence="9">
    <location>
        <begin position="475"/>
        <end position="489"/>
    </location>
</feature>
<evidence type="ECO:0000256" key="4">
    <source>
        <dbReference type="ARBA" id="ARBA00022989"/>
    </source>
</evidence>
<comment type="catalytic activity">
    <reaction evidence="8">
        <text>L-cysteinyl-[protein] + hexadecanoyl-CoA = S-hexadecanoyl-L-cysteinyl-[protein] + CoA</text>
        <dbReference type="Rhea" id="RHEA:36683"/>
        <dbReference type="Rhea" id="RHEA-COMP:10131"/>
        <dbReference type="Rhea" id="RHEA-COMP:11032"/>
        <dbReference type="ChEBI" id="CHEBI:29950"/>
        <dbReference type="ChEBI" id="CHEBI:57287"/>
        <dbReference type="ChEBI" id="CHEBI:57379"/>
        <dbReference type="ChEBI" id="CHEBI:74151"/>
        <dbReference type="EC" id="2.3.1.225"/>
    </reaction>
</comment>
<comment type="domain">
    <text evidence="8">The DHHC domain is required for palmitoyltransferase activity.</text>
</comment>
<keyword evidence="4 8" id="KW-1133">Transmembrane helix</keyword>
<dbReference type="EC" id="2.3.1.225" evidence="8"/>
<protein>
    <recommendedName>
        <fullName evidence="8">Palmitoyltransferase</fullName>
        <ecNumber evidence="8">2.3.1.225</ecNumber>
    </recommendedName>
</protein>
<feature type="transmembrane region" description="Helical" evidence="8">
    <location>
        <begin position="389"/>
        <end position="408"/>
    </location>
</feature>
<dbReference type="OrthoDB" id="163438at2759"/>
<dbReference type="OMA" id="FEMCFIN"/>
<dbReference type="Pfam" id="PF00023">
    <property type="entry name" value="Ank"/>
    <property type="match status" value="1"/>
</dbReference>
<dbReference type="PROSITE" id="PS50088">
    <property type="entry name" value="ANK_REPEAT"/>
    <property type="match status" value="3"/>
</dbReference>
<dbReference type="AlphaFoldDB" id="A0A8S1VK40"/>
<evidence type="ECO:0000259" key="10">
    <source>
        <dbReference type="Pfam" id="PF01529"/>
    </source>
</evidence>